<dbReference type="GO" id="GO:0045944">
    <property type="term" value="P:positive regulation of transcription by RNA polymerase II"/>
    <property type="evidence" value="ECO:0007669"/>
    <property type="project" value="TreeGrafter"/>
</dbReference>
<comment type="subcellular location">
    <subcellularLocation>
        <location evidence="1">Nucleus</location>
    </subcellularLocation>
</comment>
<dbReference type="PROSITE" id="PS50157">
    <property type="entry name" value="ZINC_FINGER_C2H2_2"/>
    <property type="match status" value="1"/>
</dbReference>
<keyword evidence="3" id="KW-0479">Metal-binding</keyword>
<keyword evidence="7" id="KW-0862">Zinc</keyword>
<comment type="function">
    <text evidence="9">Has a broad role in development, specifically in the genetic pathway SynMuvB that negatively regulates specification of the vulval cell fate. Required for fem-3 3'-UTR-mediated repression in the regulation of the sperm/oocyte switch. Acts by regulating the translation of fem-3 mRNA, by binding to its 3'-UTR.</text>
</comment>
<evidence type="ECO:0000256" key="10">
    <source>
        <dbReference type="ARBA" id="ARBA00061755"/>
    </source>
</evidence>
<dbReference type="PANTHER" id="PTHR24403">
    <property type="entry name" value="ZINC FINGER PROTEIN"/>
    <property type="match status" value="1"/>
</dbReference>
<evidence type="ECO:0000256" key="4">
    <source>
        <dbReference type="ARBA" id="ARBA00022737"/>
    </source>
</evidence>
<evidence type="ECO:0000256" key="13">
    <source>
        <dbReference type="PROSITE-ProRule" id="PRU00042"/>
    </source>
</evidence>
<evidence type="ECO:0000256" key="2">
    <source>
        <dbReference type="ARBA" id="ARBA00022473"/>
    </source>
</evidence>
<evidence type="ECO:0000256" key="3">
    <source>
        <dbReference type="ARBA" id="ARBA00022723"/>
    </source>
</evidence>
<feature type="region of interest" description="Disordered" evidence="14">
    <location>
        <begin position="389"/>
        <end position="408"/>
    </location>
</feature>
<keyword evidence="5 13" id="KW-0863">Zinc-finger</keyword>
<keyword evidence="8" id="KW-0539">Nucleus</keyword>
<dbReference type="AlphaFoldDB" id="A0AAV4S3G0"/>
<dbReference type="Gene3D" id="3.30.160.60">
    <property type="entry name" value="Classic Zinc Finger"/>
    <property type="match status" value="3"/>
</dbReference>
<dbReference type="InterPro" id="IPR013087">
    <property type="entry name" value="Znf_C2H2_type"/>
</dbReference>
<organism evidence="16 17">
    <name type="scientific">Caerostris darwini</name>
    <dbReference type="NCBI Taxonomy" id="1538125"/>
    <lineage>
        <taxon>Eukaryota</taxon>
        <taxon>Metazoa</taxon>
        <taxon>Ecdysozoa</taxon>
        <taxon>Arthropoda</taxon>
        <taxon>Chelicerata</taxon>
        <taxon>Arachnida</taxon>
        <taxon>Araneae</taxon>
        <taxon>Araneomorphae</taxon>
        <taxon>Entelegynae</taxon>
        <taxon>Araneoidea</taxon>
        <taxon>Araneidae</taxon>
        <taxon>Caerostris</taxon>
    </lineage>
</organism>
<gene>
    <name evidence="16" type="primary">mep-1</name>
    <name evidence="16" type="ORF">CDAR_411871</name>
</gene>
<feature type="region of interest" description="Disordered" evidence="14">
    <location>
        <begin position="1006"/>
        <end position="1044"/>
    </location>
</feature>
<evidence type="ECO:0000256" key="14">
    <source>
        <dbReference type="SAM" id="MobiDB-lite"/>
    </source>
</evidence>
<evidence type="ECO:0000256" key="8">
    <source>
        <dbReference type="ARBA" id="ARBA00023242"/>
    </source>
</evidence>
<feature type="domain" description="C2H2-type" evidence="15">
    <location>
        <begin position="980"/>
        <end position="1008"/>
    </location>
</feature>
<keyword evidence="4" id="KW-0677">Repeat</keyword>
<evidence type="ECO:0000256" key="9">
    <source>
        <dbReference type="ARBA" id="ARBA00060356"/>
    </source>
</evidence>
<keyword evidence="2" id="KW-0217">Developmental protein</keyword>
<evidence type="ECO:0000256" key="5">
    <source>
        <dbReference type="ARBA" id="ARBA00022771"/>
    </source>
</evidence>
<dbReference type="Proteomes" id="UP001054837">
    <property type="component" value="Unassembled WGS sequence"/>
</dbReference>
<evidence type="ECO:0000259" key="15">
    <source>
        <dbReference type="PROSITE" id="PS50157"/>
    </source>
</evidence>
<evidence type="ECO:0000256" key="6">
    <source>
        <dbReference type="ARBA" id="ARBA00022782"/>
    </source>
</evidence>
<protein>
    <recommendedName>
        <fullName evidence="11">MOG interacting and ectopic P-granules protein 1</fullName>
    </recommendedName>
    <alternativeName>
        <fullName evidence="12">Nuclear zinc finger protein</fullName>
    </alternativeName>
</protein>
<dbReference type="GO" id="GO:0030154">
    <property type="term" value="P:cell differentiation"/>
    <property type="evidence" value="ECO:0007669"/>
    <property type="project" value="UniProtKB-KW"/>
</dbReference>
<dbReference type="GO" id="GO:0005634">
    <property type="term" value="C:nucleus"/>
    <property type="evidence" value="ECO:0007669"/>
    <property type="project" value="UniProtKB-SubCell"/>
</dbReference>
<evidence type="ECO:0000256" key="11">
    <source>
        <dbReference type="ARBA" id="ARBA00071730"/>
    </source>
</evidence>
<evidence type="ECO:0000313" key="16">
    <source>
        <dbReference type="EMBL" id="GIY26952.1"/>
    </source>
</evidence>
<dbReference type="SMART" id="SM00355">
    <property type="entry name" value="ZnF_C2H2"/>
    <property type="match status" value="7"/>
</dbReference>
<feature type="compositionally biased region" description="Basic and acidic residues" evidence="14">
    <location>
        <begin position="1033"/>
        <end position="1044"/>
    </location>
</feature>
<evidence type="ECO:0000256" key="1">
    <source>
        <dbReference type="ARBA" id="ARBA00004123"/>
    </source>
</evidence>
<accession>A0AAV4S3G0</accession>
<proteinExistence type="predicted"/>
<dbReference type="EMBL" id="BPLQ01006995">
    <property type="protein sequence ID" value="GIY26952.1"/>
    <property type="molecule type" value="Genomic_DNA"/>
</dbReference>
<dbReference type="InterPro" id="IPR050688">
    <property type="entry name" value="Zinc_finger/UBP_domain"/>
</dbReference>
<keyword evidence="6" id="KW-0221">Differentiation</keyword>
<evidence type="ECO:0000256" key="7">
    <source>
        <dbReference type="ARBA" id="ARBA00022833"/>
    </source>
</evidence>
<evidence type="ECO:0000256" key="12">
    <source>
        <dbReference type="ARBA" id="ARBA00080128"/>
    </source>
</evidence>
<dbReference type="FunFam" id="3.30.160.60:FF:001612">
    <property type="entry name" value="MEP-1, isoform A"/>
    <property type="match status" value="1"/>
</dbReference>
<reference evidence="16 17" key="1">
    <citation type="submission" date="2021-06" db="EMBL/GenBank/DDBJ databases">
        <title>Caerostris darwini draft genome.</title>
        <authorList>
            <person name="Kono N."/>
            <person name="Arakawa K."/>
        </authorList>
    </citation>
    <scope>NUCLEOTIDE SEQUENCE [LARGE SCALE GENOMIC DNA]</scope>
</reference>
<name>A0AAV4S3G0_9ARAC</name>
<keyword evidence="17" id="KW-1185">Reference proteome</keyword>
<sequence>MDSVINGEVSEECLNDIKEADIISEDVKDPILQDINASKADVSKVDGKFISTPVCETSEERESSDEKIHLPSNLTDLELDNCSKLSTSVKENIEECEEILTQKENGISNSTNLDAKKCNTSIMNENEKLHMDIINDVPAVEEVPSSLIVKELPFVEDKLLVPSSGGDLSAVVEESENDSIFCSKKYDEKEDNVSLIEEDCIALNDQELDLNNSNDFKSKAINELKTATSAKHFKAGSSVMSSCESPINVLKQESKQMSQDNKIIDLKKKSSKAPSNQDVESSIFQSNNENAVNNVHIDDEEPLNFSTVKELISTKTLNSDSKTSDVNNCVDLSINKWSQDNPLDKLNEHLKSIGADKERTPLNNIQGSDICPLPKVVEKNNSSVICDKENKNVDSHHHERNSKESSDSFVFSELSNEETGFPDVFTGLVTIGKYISVKGDFTLRSSEALVESPSLVAPYLLKEPDNFPPKGKESKSEAKDFFHSAAGEILIGIGISRVNEWFHKDMVRIKKKQMKRNGVTPQLEEELKMHENFYAEAKKANSVYSFAYKSCKVCGFTSESSIVLEGHLLVPHITQRREYQCNFCDSINRDPKLMLEHMLNEHGKVGRIQPPVLFFECPYCSFESNSKVKLNNHLAKCQRYFDHGINQAPPKDFEFPALTPKPITVAVVKAYEKSLGSMQRGRGRPKKDISESLHMNQYATNANLVPLAPNHMPAFRASSNSPLADSLSMQNQIISPIQMPNMNVRPAHGNLMNQLRPAISHLHMPAPNRFFHFVNPTGQVMPIMGNNHLVTSPSQFPFSPTIETSVSKKANSPSFNPMIATNLRQQNSSKGMPSVTITPLPKLQGPYPVPMAKPSTASGSTSMQSNSLVVCEICDGYIKDLDQLRTHMQLIHKVKIHPKMLVSRPPLNCQKCQWRFFTDQGLERHLLGAHGLVTSNMQELANKGKDAGCCTICGRVYASKLVNHMNQVHKITLKPAHLSYKCTVCSATFNLYRLFENHVYLVHSGAAKRSADGRSSPSKRIKSVDDSAGVESLNHKDKSSSKEVGDENVNKCKECGNKISNDKKSHEKCDKCLKSDELIQGTLSTKTLNDELKKEKKVESAAALV</sequence>
<comment type="subunit">
    <text evidence="10">Interacts with hda-1, let-418, lin-1, mog-1, mog-4, mog-5, mog-6, pie-1 and unc-98.</text>
</comment>
<feature type="compositionally biased region" description="Basic and acidic residues" evidence="14">
    <location>
        <begin position="389"/>
        <end position="406"/>
    </location>
</feature>
<dbReference type="PROSITE" id="PS00028">
    <property type="entry name" value="ZINC_FINGER_C2H2_1"/>
    <property type="match status" value="3"/>
</dbReference>
<evidence type="ECO:0000313" key="17">
    <source>
        <dbReference type="Proteomes" id="UP001054837"/>
    </source>
</evidence>
<dbReference type="PANTHER" id="PTHR24403:SF110">
    <property type="entry name" value="C2H2-TYPE DOMAIN-CONTAINING PROTEIN-RELATED"/>
    <property type="match status" value="1"/>
</dbReference>
<comment type="caution">
    <text evidence="16">The sequence shown here is derived from an EMBL/GenBank/DDBJ whole genome shotgun (WGS) entry which is preliminary data.</text>
</comment>
<dbReference type="GO" id="GO:0008270">
    <property type="term" value="F:zinc ion binding"/>
    <property type="evidence" value="ECO:0007669"/>
    <property type="project" value="UniProtKB-KW"/>
</dbReference>